<dbReference type="InterPro" id="IPR018490">
    <property type="entry name" value="cNMP-bd_dom_sf"/>
</dbReference>
<dbReference type="Pfam" id="PF00027">
    <property type="entry name" value="cNMP_binding"/>
    <property type="match status" value="1"/>
</dbReference>
<keyword evidence="3" id="KW-1185">Reference proteome</keyword>
<dbReference type="Proteomes" id="UP000251075">
    <property type="component" value="Unassembled WGS sequence"/>
</dbReference>
<evidence type="ECO:0000313" key="3">
    <source>
        <dbReference type="Proteomes" id="UP000251075"/>
    </source>
</evidence>
<dbReference type="PROSITE" id="PS50042">
    <property type="entry name" value="CNMP_BINDING_3"/>
    <property type="match status" value="1"/>
</dbReference>
<protein>
    <submittedName>
        <fullName evidence="2">Crp/Fnr family transcriptional regulator</fullName>
    </submittedName>
</protein>
<dbReference type="SUPFAM" id="SSF51206">
    <property type="entry name" value="cAMP-binding domain-like"/>
    <property type="match status" value="1"/>
</dbReference>
<evidence type="ECO:0000259" key="1">
    <source>
        <dbReference type="PROSITE" id="PS50042"/>
    </source>
</evidence>
<reference evidence="2 3" key="1">
    <citation type="submission" date="2017-11" db="EMBL/GenBank/DDBJ databases">
        <title>Draft genome sequence of magnetotactic bacterium Magnetospirillum kuznetsovii LBB-42.</title>
        <authorList>
            <person name="Grouzdev D.S."/>
            <person name="Rysina M.S."/>
            <person name="Baslerov R.V."/>
            <person name="Koziaeva V."/>
        </authorList>
    </citation>
    <scope>NUCLEOTIDE SEQUENCE [LARGE SCALE GENOMIC DNA]</scope>
    <source>
        <strain evidence="2 3">LBB-42</strain>
    </source>
</reference>
<sequence length="194" mass="21271">MAGDWHHLFKGIRTRSVSLAAGETLFAVGEEARSLFHVERGRILVSRHGVTLHRAEAGELLAEASLFAPVFDCDAVADIPSRVEIFPKAAVLLHLSAHPQINLAFSAALARQVQALRGRLEITRLKSARERVVVWLIQGGAMDSTIRLDRPLLAVAAELGLTHEALYRTLARLVADGRLERPGQGLFRLVQHGQ</sequence>
<dbReference type="Gene3D" id="2.60.120.10">
    <property type="entry name" value="Jelly Rolls"/>
    <property type="match status" value="1"/>
</dbReference>
<dbReference type="InterPro" id="IPR000595">
    <property type="entry name" value="cNMP-bd_dom"/>
</dbReference>
<evidence type="ECO:0000313" key="2">
    <source>
        <dbReference type="EMBL" id="RAU23699.1"/>
    </source>
</evidence>
<feature type="domain" description="Cyclic nucleotide-binding" evidence="1">
    <location>
        <begin position="8"/>
        <end position="79"/>
    </location>
</feature>
<dbReference type="InterPro" id="IPR014710">
    <property type="entry name" value="RmlC-like_jellyroll"/>
</dbReference>
<accession>A0A364P2X4</accession>
<organism evidence="2 3">
    <name type="scientific">Paramagnetospirillum kuznetsovii</name>
    <dbReference type="NCBI Taxonomy" id="2053833"/>
    <lineage>
        <taxon>Bacteria</taxon>
        <taxon>Pseudomonadati</taxon>
        <taxon>Pseudomonadota</taxon>
        <taxon>Alphaproteobacteria</taxon>
        <taxon>Rhodospirillales</taxon>
        <taxon>Magnetospirillaceae</taxon>
        <taxon>Paramagnetospirillum</taxon>
    </lineage>
</organism>
<dbReference type="OrthoDB" id="571714at2"/>
<dbReference type="AlphaFoldDB" id="A0A364P2X4"/>
<dbReference type="EMBL" id="PGTO01000001">
    <property type="protein sequence ID" value="RAU23699.1"/>
    <property type="molecule type" value="Genomic_DNA"/>
</dbReference>
<comment type="caution">
    <text evidence="2">The sequence shown here is derived from an EMBL/GenBank/DDBJ whole genome shotgun (WGS) entry which is preliminary data.</text>
</comment>
<name>A0A364P2X4_9PROT</name>
<dbReference type="RefSeq" id="WP_112141930.1">
    <property type="nucleotide sequence ID" value="NZ_PGTO01000001.1"/>
</dbReference>
<proteinExistence type="predicted"/>
<gene>
    <name evidence="2" type="ORF">CU669_00920</name>
</gene>